<evidence type="ECO:0000313" key="8">
    <source>
        <dbReference type="Ensembl" id="ENSABRP00000026103.1"/>
    </source>
</evidence>
<dbReference type="PANTHER" id="PTHR23414:SF2">
    <property type="entry name" value="PROTEIN ADM2"/>
    <property type="match status" value="1"/>
</dbReference>
<evidence type="ECO:0000256" key="6">
    <source>
        <dbReference type="SAM" id="MobiDB-lite"/>
    </source>
</evidence>
<proteinExistence type="inferred from homology"/>
<organism evidence="8 9">
    <name type="scientific">Anser brachyrhynchus</name>
    <name type="common">Pink-footed goose</name>
    <dbReference type="NCBI Taxonomy" id="132585"/>
    <lineage>
        <taxon>Eukaryota</taxon>
        <taxon>Metazoa</taxon>
        <taxon>Chordata</taxon>
        <taxon>Craniata</taxon>
        <taxon>Vertebrata</taxon>
        <taxon>Euteleostomi</taxon>
        <taxon>Archelosauria</taxon>
        <taxon>Archosauria</taxon>
        <taxon>Dinosauria</taxon>
        <taxon>Saurischia</taxon>
        <taxon>Theropoda</taxon>
        <taxon>Coelurosauria</taxon>
        <taxon>Aves</taxon>
        <taxon>Neognathae</taxon>
        <taxon>Galloanserae</taxon>
        <taxon>Anseriformes</taxon>
        <taxon>Anatidae</taxon>
        <taxon>Anserinae</taxon>
        <taxon>Anser</taxon>
    </lineage>
</organism>
<dbReference type="GO" id="GO:0005576">
    <property type="term" value="C:extracellular region"/>
    <property type="evidence" value="ECO:0007669"/>
    <property type="project" value="UniProtKB-SubCell"/>
</dbReference>
<protein>
    <submittedName>
        <fullName evidence="8">Adrenomedullin 2</fullName>
    </submittedName>
</protein>
<feature type="compositionally biased region" description="Basic residues" evidence="6">
    <location>
        <begin position="158"/>
        <end position="167"/>
    </location>
</feature>
<evidence type="ECO:0000256" key="2">
    <source>
        <dbReference type="ARBA" id="ARBA00010575"/>
    </source>
</evidence>
<feature type="region of interest" description="Disordered" evidence="6">
    <location>
        <begin position="29"/>
        <end position="167"/>
    </location>
</feature>
<dbReference type="GO" id="GO:0010460">
    <property type="term" value="P:positive regulation of heart rate"/>
    <property type="evidence" value="ECO:0007669"/>
    <property type="project" value="TreeGrafter"/>
</dbReference>
<feature type="compositionally biased region" description="Pro residues" evidence="6">
    <location>
        <begin position="67"/>
        <end position="76"/>
    </location>
</feature>
<dbReference type="GO" id="GO:0007189">
    <property type="term" value="P:adenylate cyclase-activating G protein-coupled receptor signaling pathway"/>
    <property type="evidence" value="ECO:0007669"/>
    <property type="project" value="TreeGrafter"/>
</dbReference>
<evidence type="ECO:0000256" key="7">
    <source>
        <dbReference type="SAM" id="SignalP"/>
    </source>
</evidence>
<name>A0A8B9CW43_9AVES</name>
<reference evidence="8" key="2">
    <citation type="submission" date="2025-09" db="UniProtKB">
        <authorList>
            <consortium name="Ensembl"/>
        </authorList>
    </citation>
    <scope>IDENTIFICATION</scope>
</reference>
<dbReference type="Ensembl" id="ENSABRT00000036551.1">
    <property type="protein sequence ID" value="ENSABRP00000026103.1"/>
    <property type="gene ID" value="ENSABRG00000021848.1"/>
</dbReference>
<feature type="signal peptide" evidence="7">
    <location>
        <begin position="1"/>
        <end position="26"/>
    </location>
</feature>
<evidence type="ECO:0000256" key="3">
    <source>
        <dbReference type="ARBA" id="ARBA00022525"/>
    </source>
</evidence>
<dbReference type="Proteomes" id="UP000694426">
    <property type="component" value="Unplaced"/>
</dbReference>
<comment type="subcellular location">
    <subcellularLocation>
        <location evidence="1">Secreted</location>
    </subcellularLocation>
</comment>
<dbReference type="GeneTree" id="ENSGT00940000154380"/>
<keyword evidence="9" id="KW-1185">Reference proteome</keyword>
<feature type="compositionally biased region" description="Basic residues" evidence="6">
    <location>
        <begin position="128"/>
        <end position="150"/>
    </location>
</feature>
<dbReference type="AlphaFoldDB" id="A0A8B9CW43"/>
<keyword evidence="5" id="KW-1015">Disulfide bond</keyword>
<comment type="similarity">
    <text evidence="2">Belongs to the adrenomedullin family.</text>
</comment>
<feature type="compositionally biased region" description="Basic residues" evidence="6">
    <location>
        <begin position="79"/>
        <end position="118"/>
    </location>
</feature>
<evidence type="ECO:0000256" key="4">
    <source>
        <dbReference type="ARBA" id="ARBA00022729"/>
    </source>
</evidence>
<evidence type="ECO:0000256" key="5">
    <source>
        <dbReference type="ARBA" id="ARBA00023157"/>
    </source>
</evidence>
<evidence type="ECO:0000313" key="9">
    <source>
        <dbReference type="Proteomes" id="UP000694426"/>
    </source>
</evidence>
<dbReference type="PANTHER" id="PTHR23414">
    <property type="entry name" value="ADRENOMEDULLIN, ADM"/>
    <property type="match status" value="1"/>
</dbReference>
<keyword evidence="4 7" id="KW-0732">Signal</keyword>
<reference evidence="8" key="1">
    <citation type="submission" date="2025-08" db="UniProtKB">
        <authorList>
            <consortium name="Ensembl"/>
        </authorList>
    </citation>
    <scope>IDENTIFICATION</scope>
</reference>
<sequence>MRAPAPLALGCISLVLCLLELPGCRPLPAGRSPKHREPPDRRPSPASLRVPRQRPSPFPLHGDHPGLYPPAPPQPAGGPRRRQLVPRHGPRLTPRHGPKLIPRHRPRPAPRHGLKLVPRHGPQPAPRHSPKLTPRHGHRHGARLVPRHGPRLAPRQPGSRRGRRHAGGRLHHAQLLRVGCVLGTCQVQNLSHRLWQLMGQSGRQDSSPMNPNSPHSYG</sequence>
<accession>A0A8B9CW43</accession>
<keyword evidence="3" id="KW-0964">Secreted</keyword>
<feature type="chain" id="PRO_5034733748" evidence="7">
    <location>
        <begin position="27"/>
        <end position="218"/>
    </location>
</feature>
<dbReference type="GO" id="GO:0003073">
    <property type="term" value="P:regulation of systemic arterial blood pressure"/>
    <property type="evidence" value="ECO:0007669"/>
    <property type="project" value="TreeGrafter"/>
</dbReference>
<dbReference type="InterPro" id="IPR051665">
    <property type="entry name" value="Adrenomedullin-reg_peptide"/>
</dbReference>
<gene>
    <name evidence="8" type="primary">ADM2</name>
</gene>
<evidence type="ECO:0000256" key="1">
    <source>
        <dbReference type="ARBA" id="ARBA00004613"/>
    </source>
</evidence>